<feature type="domain" description="DinB-like" evidence="1">
    <location>
        <begin position="25"/>
        <end position="181"/>
    </location>
</feature>
<evidence type="ECO:0000259" key="1">
    <source>
        <dbReference type="Pfam" id="PF12867"/>
    </source>
</evidence>
<keyword evidence="3" id="KW-1185">Reference proteome</keyword>
<sequence length="192" mass="21110">MLQEQHPSTITGPASEDEITYAVEQLDSSQKALHDAVQGLSAAQSIAKPAPDRWSVAECVEHIVLVEGGIFGRLQTGMQQDEAPEKRAEIQVSDLYLTKALRSRKTAITAPAPFEPTGRFGSLEAALAAFDEQRAAIIDYVHSAPGNWRTHYFKHLVFGTIDAYQTLLLFAGHCERHRKQIEEVKASPGFPA</sequence>
<evidence type="ECO:0000313" key="3">
    <source>
        <dbReference type="Proteomes" id="UP000664034"/>
    </source>
</evidence>
<proteinExistence type="predicted"/>
<evidence type="ECO:0000313" key="2">
    <source>
        <dbReference type="EMBL" id="MBO0938363.1"/>
    </source>
</evidence>
<dbReference type="AlphaFoldDB" id="A0A939K616"/>
<dbReference type="Pfam" id="PF12867">
    <property type="entry name" value="DinB_2"/>
    <property type="match status" value="1"/>
</dbReference>
<dbReference type="InterPro" id="IPR034660">
    <property type="entry name" value="DinB/YfiT-like"/>
</dbReference>
<dbReference type="EMBL" id="JAFMYV010000009">
    <property type="protein sequence ID" value="MBO0938363.1"/>
    <property type="molecule type" value="Genomic_DNA"/>
</dbReference>
<accession>A0A939K616</accession>
<dbReference type="InterPro" id="IPR024775">
    <property type="entry name" value="DinB-like"/>
</dbReference>
<dbReference type="Proteomes" id="UP000664034">
    <property type="component" value="Unassembled WGS sequence"/>
</dbReference>
<dbReference type="SUPFAM" id="SSF109854">
    <property type="entry name" value="DinB/YfiT-like putative metalloenzymes"/>
    <property type="match status" value="1"/>
</dbReference>
<organism evidence="2 3">
    <name type="scientific">Fibrella rubiginis</name>
    <dbReference type="NCBI Taxonomy" id="2817060"/>
    <lineage>
        <taxon>Bacteria</taxon>
        <taxon>Pseudomonadati</taxon>
        <taxon>Bacteroidota</taxon>
        <taxon>Cytophagia</taxon>
        <taxon>Cytophagales</taxon>
        <taxon>Spirosomataceae</taxon>
        <taxon>Fibrella</taxon>
    </lineage>
</organism>
<dbReference type="RefSeq" id="WP_207365903.1">
    <property type="nucleotide sequence ID" value="NZ_JAFMYV010000009.1"/>
</dbReference>
<protein>
    <submittedName>
        <fullName evidence="2">DinB family protein</fullName>
    </submittedName>
</protein>
<gene>
    <name evidence="2" type="ORF">J2I47_17560</name>
</gene>
<name>A0A939K616_9BACT</name>
<reference evidence="2" key="1">
    <citation type="submission" date="2021-03" db="EMBL/GenBank/DDBJ databases">
        <title>Fibrella sp. HMF5335 genome sequencing and assembly.</title>
        <authorList>
            <person name="Kang H."/>
            <person name="Kim H."/>
            <person name="Bae S."/>
            <person name="Joh K."/>
        </authorList>
    </citation>
    <scope>NUCLEOTIDE SEQUENCE</scope>
    <source>
        <strain evidence="2">HMF5335</strain>
    </source>
</reference>
<dbReference type="Gene3D" id="1.20.120.450">
    <property type="entry name" value="dinb family like domain"/>
    <property type="match status" value="1"/>
</dbReference>
<comment type="caution">
    <text evidence="2">The sequence shown here is derived from an EMBL/GenBank/DDBJ whole genome shotgun (WGS) entry which is preliminary data.</text>
</comment>